<protein>
    <recommendedName>
        <fullName evidence="7">rRNA adenine N(6)-methyltransferase</fullName>
        <ecNumber evidence="7">2.1.1.-</ecNumber>
    </recommendedName>
</protein>
<dbReference type="GO" id="GO:0008168">
    <property type="term" value="F:methyltransferase activity"/>
    <property type="evidence" value="ECO:0007669"/>
    <property type="project" value="UniProtKB-KW"/>
</dbReference>
<keyword evidence="7" id="KW-0698">rRNA processing</keyword>
<evidence type="ECO:0000256" key="6">
    <source>
        <dbReference type="ARBA" id="ARBA00024915"/>
    </source>
</evidence>
<dbReference type="GO" id="GO:0034245">
    <property type="term" value="C:mitochondrial DNA-directed RNA polymerase complex"/>
    <property type="evidence" value="ECO:0007669"/>
    <property type="project" value="TreeGrafter"/>
</dbReference>
<proteinExistence type="inferred from homology"/>
<dbReference type="GO" id="GO:0003723">
    <property type="term" value="F:RNA binding"/>
    <property type="evidence" value="ECO:0007669"/>
    <property type="project" value="UniProtKB-KW"/>
</dbReference>
<comment type="similarity">
    <text evidence="7">Belongs to the class I-like SAM-binding methyltransferase superfamily. rRNA adenine N(6)-methyltransferase family.</text>
</comment>
<dbReference type="InterPro" id="IPR001737">
    <property type="entry name" value="KsgA/Erm"/>
</dbReference>
<dbReference type="EC" id="2.1.1.-" evidence="7"/>
<dbReference type="InterPro" id="IPR023165">
    <property type="entry name" value="rRNA_Ade_diMease-like_C"/>
</dbReference>
<dbReference type="OrthoDB" id="16079at2759"/>
<evidence type="ECO:0000313" key="9">
    <source>
        <dbReference type="Proteomes" id="UP000000709"/>
    </source>
</evidence>
<gene>
    <name evidence="8" type="ORF">SPAPADRAFT_136286</name>
</gene>
<dbReference type="InterPro" id="IPR029063">
    <property type="entry name" value="SAM-dependent_MTases_sf"/>
</dbReference>
<evidence type="ECO:0000313" key="8">
    <source>
        <dbReference type="EMBL" id="EGW33274.1"/>
    </source>
</evidence>
<dbReference type="HOGENOM" id="CLU_034228_0_0_1"/>
<dbReference type="RefSeq" id="XP_007374789.1">
    <property type="nucleotide sequence ID" value="XM_007374727.1"/>
</dbReference>
<comment type="function">
    <text evidence="6">Mitochondrial transcription factor that confers selective promoter recognition on the core subunit of the yeast mitochondrial RNA polymerase. Interacts with DNA in a non-specific manner.</text>
</comment>
<dbReference type="AlphaFoldDB" id="G3ALN1"/>
<evidence type="ECO:0000256" key="3">
    <source>
        <dbReference type="ARBA" id="ARBA00022679"/>
    </source>
</evidence>
<keyword evidence="9" id="KW-1185">Reference proteome</keyword>
<dbReference type="Gene3D" id="1.10.8.100">
    <property type="entry name" value="Ribosomal RNA adenine dimethylase-like, domain 2"/>
    <property type="match status" value="1"/>
</dbReference>
<keyword evidence="3 7" id="KW-0808">Transferase</keyword>
<comment type="subcellular location">
    <subcellularLocation>
        <location evidence="1">Mitochondrion</location>
    </subcellularLocation>
</comment>
<dbReference type="Pfam" id="PF00398">
    <property type="entry name" value="RrnaAD"/>
    <property type="match status" value="1"/>
</dbReference>
<dbReference type="EMBL" id="GL996501">
    <property type="protein sequence ID" value="EGW33274.1"/>
    <property type="molecule type" value="Genomic_DNA"/>
</dbReference>
<evidence type="ECO:0000256" key="4">
    <source>
        <dbReference type="ARBA" id="ARBA00022691"/>
    </source>
</evidence>
<keyword evidence="4 7" id="KW-0949">S-adenosyl-L-methionine</keyword>
<evidence type="ECO:0000256" key="2">
    <source>
        <dbReference type="ARBA" id="ARBA00022603"/>
    </source>
</evidence>
<dbReference type="FunCoup" id="G3ALN1">
    <property type="interactions" value="18"/>
</dbReference>
<dbReference type="GeneID" id="18869955"/>
<evidence type="ECO:0000256" key="5">
    <source>
        <dbReference type="ARBA" id="ARBA00022884"/>
    </source>
</evidence>
<keyword evidence="2 7" id="KW-0489">Methyltransferase</keyword>
<dbReference type="GO" id="GO:0006391">
    <property type="term" value="P:transcription initiation at mitochondrial promoter"/>
    <property type="evidence" value="ECO:0007669"/>
    <property type="project" value="TreeGrafter"/>
</dbReference>
<sequence length="353" mass="40633">MSLRSFNPAFKQLFADRKPMRLHIHEMLNPHTVQQVLDGMRLKKLYPDGSKLDIIECNPGNGVFSSMVNYDLKPRNHILIESRTKLQQHWKKDLQALQGITGNKENFTLYPRDPYDWQTYLDLTDKDKIIQPVTKSYDQVHDELLLIANWCYDRGEKIVAQWIGCCGDRNWLQKYGKVRVICMAPSKTVSKFLSEPGFGKRNRTAMKRELFTDSKLLAIIANSANLPGEGYDPRVLIRDQPVAAYDNSIPKSTEMGIFEFYPSGMTTDAIAEMEYLLSPMYMNRSTPLRQILPKIVSGGEGMAESLPHDLLDRSPREFTTEDILAIAHAYDKWPFKPDYVDTIQLDEIDESQF</sequence>
<dbReference type="GO" id="GO:0034246">
    <property type="term" value="F:mitochondrial transcription factor activity"/>
    <property type="evidence" value="ECO:0007669"/>
    <property type="project" value="TreeGrafter"/>
</dbReference>
<dbReference type="PANTHER" id="PTHR11727">
    <property type="entry name" value="DIMETHYLADENOSINE TRANSFERASE"/>
    <property type="match status" value="1"/>
</dbReference>
<reference evidence="8 9" key="1">
    <citation type="journal article" date="2011" name="Proc. Natl. Acad. Sci. U.S.A.">
        <title>Comparative genomics of xylose-fermenting fungi for enhanced biofuel production.</title>
        <authorList>
            <person name="Wohlbach D.J."/>
            <person name="Kuo A."/>
            <person name="Sato T.K."/>
            <person name="Potts K.M."/>
            <person name="Salamov A.A."/>
            <person name="LaButti K.M."/>
            <person name="Sun H."/>
            <person name="Clum A."/>
            <person name="Pangilinan J.L."/>
            <person name="Lindquist E.A."/>
            <person name="Lucas S."/>
            <person name="Lapidus A."/>
            <person name="Jin M."/>
            <person name="Gunawan C."/>
            <person name="Balan V."/>
            <person name="Dale B.E."/>
            <person name="Jeffries T.W."/>
            <person name="Zinkel R."/>
            <person name="Barry K.W."/>
            <person name="Grigoriev I.V."/>
            <person name="Gasch A.P."/>
        </authorList>
    </citation>
    <scope>NUCLEOTIDE SEQUENCE [LARGE SCALE GENOMIC DNA]</scope>
    <source>
        <strain evidence="9">NRRL Y-27907 / 11-Y1</strain>
    </source>
</reference>
<keyword evidence="5" id="KW-0694">RNA-binding</keyword>
<dbReference type="GO" id="GO:0005759">
    <property type="term" value="C:mitochondrial matrix"/>
    <property type="evidence" value="ECO:0007669"/>
    <property type="project" value="TreeGrafter"/>
</dbReference>
<name>G3ALN1_SPAPN</name>
<dbReference type="SUPFAM" id="SSF53335">
    <property type="entry name" value="S-adenosyl-L-methionine-dependent methyltransferases"/>
    <property type="match status" value="1"/>
</dbReference>
<dbReference type="KEGG" id="spaa:SPAPADRAFT_136286"/>
<dbReference type="InParanoid" id="G3ALN1"/>
<organism evidence="9">
    <name type="scientific">Spathaspora passalidarum (strain NRRL Y-27907 / 11-Y1)</name>
    <dbReference type="NCBI Taxonomy" id="619300"/>
    <lineage>
        <taxon>Eukaryota</taxon>
        <taxon>Fungi</taxon>
        <taxon>Dikarya</taxon>
        <taxon>Ascomycota</taxon>
        <taxon>Saccharomycotina</taxon>
        <taxon>Pichiomycetes</taxon>
        <taxon>Debaryomycetaceae</taxon>
        <taxon>Spathaspora</taxon>
    </lineage>
</organism>
<evidence type="ECO:0000256" key="7">
    <source>
        <dbReference type="RuleBase" id="RU362106"/>
    </source>
</evidence>
<dbReference type="OMA" id="WDYVTKH"/>
<dbReference type="Proteomes" id="UP000000709">
    <property type="component" value="Unassembled WGS sequence"/>
</dbReference>
<dbReference type="GO" id="GO:0006364">
    <property type="term" value="P:rRNA processing"/>
    <property type="evidence" value="ECO:0007669"/>
    <property type="project" value="UniProtKB-KW"/>
</dbReference>
<accession>G3ALN1</accession>
<dbReference type="eggNOG" id="ENOG502QY7G">
    <property type="taxonomic scope" value="Eukaryota"/>
</dbReference>
<dbReference type="Gene3D" id="3.40.50.150">
    <property type="entry name" value="Vaccinia Virus protein VP39"/>
    <property type="match status" value="1"/>
</dbReference>
<dbReference type="PANTHER" id="PTHR11727:SF17">
    <property type="entry name" value="DIMETHYLADENOSINE TRANSFERASE 1, MITOCHONDRIAL"/>
    <property type="match status" value="1"/>
</dbReference>
<dbReference type="GO" id="GO:0032259">
    <property type="term" value="P:methylation"/>
    <property type="evidence" value="ECO:0007669"/>
    <property type="project" value="UniProtKB-KW"/>
</dbReference>
<evidence type="ECO:0000256" key="1">
    <source>
        <dbReference type="ARBA" id="ARBA00004173"/>
    </source>
</evidence>